<gene>
    <name evidence="3" type="ORF">NCGR_LOCUS53508</name>
</gene>
<dbReference type="PROSITE" id="PS00028">
    <property type="entry name" value="ZINC_FINGER_C2H2_1"/>
    <property type="match status" value="1"/>
</dbReference>
<dbReference type="AlphaFoldDB" id="A0A811RIJ1"/>
<dbReference type="PANTHER" id="PTHR21385:SF0">
    <property type="entry name" value="RE51073P"/>
    <property type="match status" value="1"/>
</dbReference>
<protein>
    <recommendedName>
        <fullName evidence="2">C2H2-type domain-containing protein</fullName>
    </recommendedName>
</protein>
<organism evidence="3 4">
    <name type="scientific">Miscanthus lutarioriparius</name>
    <dbReference type="NCBI Taxonomy" id="422564"/>
    <lineage>
        <taxon>Eukaryota</taxon>
        <taxon>Viridiplantae</taxon>
        <taxon>Streptophyta</taxon>
        <taxon>Embryophyta</taxon>
        <taxon>Tracheophyta</taxon>
        <taxon>Spermatophyta</taxon>
        <taxon>Magnoliopsida</taxon>
        <taxon>Liliopsida</taxon>
        <taxon>Poales</taxon>
        <taxon>Poaceae</taxon>
        <taxon>PACMAD clade</taxon>
        <taxon>Panicoideae</taxon>
        <taxon>Andropogonodae</taxon>
        <taxon>Andropogoneae</taxon>
        <taxon>Saccharinae</taxon>
        <taxon>Miscanthus</taxon>
    </lineage>
</organism>
<evidence type="ECO:0000259" key="2">
    <source>
        <dbReference type="PROSITE" id="PS00028"/>
    </source>
</evidence>
<feature type="domain" description="C2H2-type" evidence="2">
    <location>
        <begin position="138"/>
        <end position="159"/>
    </location>
</feature>
<keyword evidence="4" id="KW-1185">Reference proteome</keyword>
<reference evidence="3" key="1">
    <citation type="submission" date="2020-10" db="EMBL/GenBank/DDBJ databases">
        <authorList>
            <person name="Han B."/>
            <person name="Lu T."/>
            <person name="Zhao Q."/>
            <person name="Huang X."/>
            <person name="Zhao Y."/>
        </authorList>
    </citation>
    <scope>NUCLEOTIDE SEQUENCE</scope>
</reference>
<dbReference type="Proteomes" id="UP000604825">
    <property type="component" value="Unassembled WGS sequence"/>
</dbReference>
<dbReference type="EMBL" id="CAJGYO010000015">
    <property type="protein sequence ID" value="CAD6270215.1"/>
    <property type="molecule type" value="Genomic_DNA"/>
</dbReference>
<proteinExistence type="predicted"/>
<accession>A0A811RIJ1</accession>
<feature type="region of interest" description="Disordered" evidence="1">
    <location>
        <begin position="377"/>
        <end position="399"/>
    </location>
</feature>
<comment type="caution">
    <text evidence="3">The sequence shown here is derived from an EMBL/GenBank/DDBJ whole genome shotgun (WGS) entry which is preliminary data.</text>
</comment>
<evidence type="ECO:0000256" key="1">
    <source>
        <dbReference type="SAM" id="MobiDB-lite"/>
    </source>
</evidence>
<dbReference type="OrthoDB" id="721142at2759"/>
<sequence length="450" mass="50774">MPSRYPQLGAAAATVAAALPLPLPPSPRAISDSGWKNSQACNLQGFWPKYWASKQGLREFHEAVGSRILLQTNPDSHEVHCSRERSRAAWEAIDEYLMPFVEKEKYELPSKCRLRPDNDMFREQEQHKIHFDINEWHCGFCKKAFRAEKFLDQHYENWHKNLVDNSEGRCMADLCGALHCDLMMQFKKPKSKCNAAAATRNRHLCESLADSCFPVNQGLAASRLHEFFLRQFCDAHTCNKGTKPFPKETNKQVLLGSLHLDPDTFAPVLSHCVPAPKGNEERYPRSKTVFKNWAEEKAILVAGKIFPSFPEREQCPQVEKAGPLFQNGKLKPLESLVNPLLDVGMSLCTFCEFNNTKIADEATAKLDLEAANGHRVDEELPRESKQAEEAKKLMESTDETKKRLAAKEVEVQEAKSTLDAKVTTIGYIMHESVTTSLTVSDIVNSNPDSQ</sequence>
<dbReference type="InterPro" id="IPR013087">
    <property type="entry name" value="Znf_C2H2_type"/>
</dbReference>
<evidence type="ECO:0000313" key="3">
    <source>
        <dbReference type="EMBL" id="CAD6270215.1"/>
    </source>
</evidence>
<dbReference type="PANTHER" id="PTHR21385">
    <property type="entry name" value="ZINC FINGER PROTEIN-RELATED"/>
    <property type="match status" value="1"/>
</dbReference>
<name>A0A811RIJ1_9POAL</name>
<evidence type="ECO:0000313" key="4">
    <source>
        <dbReference type="Proteomes" id="UP000604825"/>
    </source>
</evidence>